<evidence type="ECO:0000256" key="10">
    <source>
        <dbReference type="SAM" id="Phobius"/>
    </source>
</evidence>
<evidence type="ECO:0000313" key="14">
    <source>
        <dbReference type="EMBL" id="BEP27765.1"/>
    </source>
</evidence>
<keyword evidence="9" id="KW-0902">Two-component regulatory system</keyword>
<dbReference type="GO" id="GO:0016020">
    <property type="term" value="C:membrane"/>
    <property type="evidence" value="ECO:0007669"/>
    <property type="project" value="UniProtKB-SubCell"/>
</dbReference>
<evidence type="ECO:0000259" key="12">
    <source>
        <dbReference type="PROSITE" id="PS50112"/>
    </source>
</evidence>
<dbReference type="SUPFAM" id="SSF47384">
    <property type="entry name" value="Homodimeric domain of signal transducing histidine kinase"/>
    <property type="match status" value="1"/>
</dbReference>
<dbReference type="CDD" id="cd00130">
    <property type="entry name" value="PAS"/>
    <property type="match status" value="1"/>
</dbReference>
<evidence type="ECO:0000256" key="8">
    <source>
        <dbReference type="ARBA" id="ARBA00022840"/>
    </source>
</evidence>
<dbReference type="GO" id="GO:0000155">
    <property type="term" value="F:phosphorelay sensor kinase activity"/>
    <property type="evidence" value="ECO:0007669"/>
    <property type="project" value="InterPro"/>
</dbReference>
<dbReference type="PROSITE" id="PS50885">
    <property type="entry name" value="HAMP"/>
    <property type="match status" value="1"/>
</dbReference>
<evidence type="ECO:0000259" key="11">
    <source>
        <dbReference type="PROSITE" id="PS50109"/>
    </source>
</evidence>
<dbReference type="InterPro" id="IPR003594">
    <property type="entry name" value="HATPase_dom"/>
</dbReference>
<dbReference type="InterPro" id="IPR013767">
    <property type="entry name" value="PAS_fold"/>
</dbReference>
<dbReference type="InterPro" id="IPR005467">
    <property type="entry name" value="His_kinase_dom"/>
</dbReference>
<sequence>MIKNISNKSLQTKIMLMFFVMSVVLTFFLGVAFYKNTYNNYSGFKRTEMITLAKETANKIDRFLFERNADLKVLADSKIFSMDNIPSEAKQSYINNVVKAYNTYDSISLIDDYGSVILTTKIDKNIGISNDILKRIITNESYISDFIYDEKTEKYFLVFSKVIVNKKNKKMGYIVEKMNFASISEIIEGVKIGKTGYAILEKTIESENENQYGNIIIDGHKFIRAIHPIKKYYSQKNGWLVSVIQPYNEAFSIMNDIEKYFFFVIIISIVLLFAFSLLISSQITKPIKNLMNRMSKFTLKNEKYSSSNITSNEIRKLTDSFDILLEELEFMMQRVLEKSGESIYIEEIRKSFDLLFKSMPNGIITVDSKGNIRSINDVALKILDVSEDEFVNKNLYNDFGEKLKNFTKALSISLESDNRINEKICYLTSSKDELIPFVFSTLKQTDFNGNLIGLTVVIRNLEDKRRFEESISRAKKLTELGELSAGVAHEIRNPLASIKGYAQIALYETKENKQLNEDISIILSEVDRLDQLIERFLNFANPNKPNYDYCHINKILKETVEIIGHDFGKKNIYVNFDLDKNDLIEIDYGQIKQVMINIILNSVQAMPKGGNLDISSFYFIGNDMLEIHIKDTGDGIEKDKIEDIFKPFFTTRSSGTGLGLAICSRIIEYHNGVIEVESIKNEGSKFIIKIPARNGVKSDV</sequence>
<dbReference type="SUPFAM" id="SSF55785">
    <property type="entry name" value="PYP-like sensor domain (PAS domain)"/>
    <property type="match status" value="1"/>
</dbReference>
<dbReference type="AlphaFoldDB" id="A0AAU9E1Q1"/>
<dbReference type="EMBL" id="AP028654">
    <property type="protein sequence ID" value="BEP27765.1"/>
    <property type="molecule type" value="Genomic_DNA"/>
</dbReference>
<dbReference type="Gene3D" id="3.30.450.20">
    <property type="entry name" value="PAS domain"/>
    <property type="match status" value="2"/>
</dbReference>
<evidence type="ECO:0000256" key="2">
    <source>
        <dbReference type="ARBA" id="ARBA00004370"/>
    </source>
</evidence>
<evidence type="ECO:0000256" key="7">
    <source>
        <dbReference type="ARBA" id="ARBA00022777"/>
    </source>
</evidence>
<dbReference type="InterPro" id="IPR035965">
    <property type="entry name" value="PAS-like_dom_sf"/>
</dbReference>
<protein>
    <recommendedName>
        <fullName evidence="3">histidine kinase</fullName>
        <ecNumber evidence="3">2.7.13.3</ecNumber>
    </recommendedName>
</protein>
<keyword evidence="6" id="KW-0547">Nucleotide-binding</keyword>
<dbReference type="PROSITE" id="PS50112">
    <property type="entry name" value="PAS"/>
    <property type="match status" value="1"/>
</dbReference>
<evidence type="ECO:0000256" key="5">
    <source>
        <dbReference type="ARBA" id="ARBA00022679"/>
    </source>
</evidence>
<dbReference type="PROSITE" id="PS50109">
    <property type="entry name" value="HIS_KIN"/>
    <property type="match status" value="1"/>
</dbReference>
<keyword evidence="10" id="KW-0472">Membrane</keyword>
<dbReference type="Gene3D" id="6.10.340.10">
    <property type="match status" value="1"/>
</dbReference>
<dbReference type="InterPro" id="IPR000014">
    <property type="entry name" value="PAS"/>
</dbReference>
<keyword evidence="8" id="KW-0067">ATP-binding</keyword>
<keyword evidence="15" id="KW-1185">Reference proteome</keyword>
<dbReference type="RefSeq" id="WP_338536135.1">
    <property type="nucleotide sequence ID" value="NZ_AP028654.1"/>
</dbReference>
<keyword evidence="4" id="KW-0597">Phosphoprotein</keyword>
<dbReference type="Gene3D" id="3.30.565.10">
    <property type="entry name" value="Histidine kinase-like ATPase, C-terminal domain"/>
    <property type="match status" value="1"/>
</dbReference>
<keyword evidence="5" id="KW-0808">Transferase</keyword>
<reference evidence="14 15" key="1">
    <citation type="submission" date="2023-08" db="EMBL/GenBank/DDBJ databases">
        <title>Helicovermis profunda gen. nov., sp. nov., a novel mesophilic, fermentative bacterium within the Bacillota from a deep-sea hydrothermal vent chimney.</title>
        <authorList>
            <person name="Miyazaki U."/>
            <person name="Mizutani D."/>
            <person name="Hashimoto Y."/>
            <person name="Tame A."/>
            <person name="Sawayama S."/>
            <person name="Miyazaki J."/>
            <person name="Takai K."/>
            <person name="Nakagawa S."/>
        </authorList>
    </citation>
    <scope>NUCLEOTIDE SEQUENCE [LARGE SCALE GENOMIC DNA]</scope>
    <source>
        <strain evidence="14 15">S502</strain>
    </source>
</reference>
<dbReference type="SMART" id="SM00091">
    <property type="entry name" value="PAS"/>
    <property type="match status" value="1"/>
</dbReference>
<dbReference type="InterPro" id="IPR004358">
    <property type="entry name" value="Sig_transdc_His_kin-like_C"/>
</dbReference>
<dbReference type="InterPro" id="IPR003661">
    <property type="entry name" value="HisK_dim/P_dom"/>
</dbReference>
<dbReference type="SMART" id="SM00387">
    <property type="entry name" value="HATPase_c"/>
    <property type="match status" value="1"/>
</dbReference>
<dbReference type="InterPro" id="IPR036890">
    <property type="entry name" value="HATPase_C_sf"/>
</dbReference>
<dbReference type="Pfam" id="PF00512">
    <property type="entry name" value="HisKA"/>
    <property type="match status" value="1"/>
</dbReference>
<evidence type="ECO:0000256" key="6">
    <source>
        <dbReference type="ARBA" id="ARBA00022741"/>
    </source>
</evidence>
<proteinExistence type="predicted"/>
<organism evidence="14 15">
    <name type="scientific">Helicovermis profundi</name>
    <dbReference type="NCBI Taxonomy" id="3065157"/>
    <lineage>
        <taxon>Bacteria</taxon>
        <taxon>Bacillati</taxon>
        <taxon>Bacillota</taxon>
        <taxon>Clostridia</taxon>
        <taxon>Helicovermis</taxon>
    </lineage>
</organism>
<dbReference type="EC" id="2.7.13.3" evidence="3"/>
<evidence type="ECO:0000256" key="3">
    <source>
        <dbReference type="ARBA" id="ARBA00012438"/>
    </source>
</evidence>
<feature type="transmembrane region" description="Helical" evidence="10">
    <location>
        <begin position="14"/>
        <end position="34"/>
    </location>
</feature>
<evidence type="ECO:0000256" key="4">
    <source>
        <dbReference type="ARBA" id="ARBA00022553"/>
    </source>
</evidence>
<feature type="domain" description="PAS" evidence="12">
    <location>
        <begin position="348"/>
        <end position="399"/>
    </location>
</feature>
<dbReference type="Pfam" id="PF00989">
    <property type="entry name" value="PAS"/>
    <property type="match status" value="1"/>
</dbReference>
<feature type="domain" description="Histidine kinase" evidence="11">
    <location>
        <begin position="486"/>
        <end position="694"/>
    </location>
</feature>
<accession>A0AAU9E1Q1</accession>
<evidence type="ECO:0000313" key="15">
    <source>
        <dbReference type="Proteomes" id="UP001321786"/>
    </source>
</evidence>
<comment type="catalytic activity">
    <reaction evidence="1">
        <text>ATP + protein L-histidine = ADP + protein N-phospho-L-histidine.</text>
        <dbReference type="EC" id="2.7.13.3"/>
    </reaction>
</comment>
<keyword evidence="7" id="KW-0418">Kinase</keyword>
<keyword evidence="10" id="KW-0812">Transmembrane</keyword>
<dbReference type="CDD" id="cd00082">
    <property type="entry name" value="HisKA"/>
    <property type="match status" value="1"/>
</dbReference>
<dbReference type="KEGG" id="hprf:HLPR_00960"/>
<feature type="transmembrane region" description="Helical" evidence="10">
    <location>
        <begin position="260"/>
        <end position="279"/>
    </location>
</feature>
<dbReference type="Gene3D" id="1.10.287.130">
    <property type="match status" value="1"/>
</dbReference>
<name>A0AAU9E1Q1_9FIRM</name>
<dbReference type="PRINTS" id="PR00344">
    <property type="entry name" value="BCTRLSENSOR"/>
</dbReference>
<dbReference type="Pfam" id="PF02518">
    <property type="entry name" value="HATPase_c"/>
    <property type="match status" value="1"/>
</dbReference>
<dbReference type="PANTHER" id="PTHR43065:SF10">
    <property type="entry name" value="PEROXIDE STRESS-ACTIVATED HISTIDINE KINASE MAK3"/>
    <property type="match status" value="1"/>
</dbReference>
<comment type="subcellular location">
    <subcellularLocation>
        <location evidence="2">Membrane</location>
    </subcellularLocation>
</comment>
<keyword evidence="10" id="KW-1133">Transmembrane helix</keyword>
<dbReference type="NCBIfam" id="TIGR00229">
    <property type="entry name" value="sensory_box"/>
    <property type="match status" value="1"/>
</dbReference>
<dbReference type="GO" id="GO:0006355">
    <property type="term" value="P:regulation of DNA-templated transcription"/>
    <property type="evidence" value="ECO:0007669"/>
    <property type="project" value="InterPro"/>
</dbReference>
<evidence type="ECO:0000259" key="13">
    <source>
        <dbReference type="PROSITE" id="PS50885"/>
    </source>
</evidence>
<dbReference type="Proteomes" id="UP001321786">
    <property type="component" value="Chromosome"/>
</dbReference>
<gene>
    <name evidence="14" type="ORF">HLPR_00960</name>
</gene>
<dbReference type="SMART" id="SM00388">
    <property type="entry name" value="HisKA"/>
    <property type="match status" value="1"/>
</dbReference>
<dbReference type="PANTHER" id="PTHR43065">
    <property type="entry name" value="SENSOR HISTIDINE KINASE"/>
    <property type="match status" value="1"/>
</dbReference>
<evidence type="ECO:0000256" key="1">
    <source>
        <dbReference type="ARBA" id="ARBA00000085"/>
    </source>
</evidence>
<dbReference type="InterPro" id="IPR036097">
    <property type="entry name" value="HisK_dim/P_sf"/>
</dbReference>
<evidence type="ECO:0000256" key="9">
    <source>
        <dbReference type="ARBA" id="ARBA00023012"/>
    </source>
</evidence>
<dbReference type="InterPro" id="IPR003660">
    <property type="entry name" value="HAMP_dom"/>
</dbReference>
<feature type="domain" description="HAMP" evidence="13">
    <location>
        <begin position="281"/>
        <end position="333"/>
    </location>
</feature>
<dbReference type="SUPFAM" id="SSF55874">
    <property type="entry name" value="ATPase domain of HSP90 chaperone/DNA topoisomerase II/histidine kinase"/>
    <property type="match status" value="1"/>
</dbReference>
<dbReference type="GO" id="GO:0005524">
    <property type="term" value="F:ATP binding"/>
    <property type="evidence" value="ECO:0007669"/>
    <property type="project" value="UniProtKB-KW"/>
</dbReference>